<name>A0A8X6LUK8_TRICU</name>
<feature type="coiled-coil region" evidence="1">
    <location>
        <begin position="74"/>
        <end position="101"/>
    </location>
</feature>
<dbReference type="Gene3D" id="2.40.70.10">
    <property type="entry name" value="Acid Proteases"/>
    <property type="match status" value="1"/>
</dbReference>
<dbReference type="InterPro" id="IPR001969">
    <property type="entry name" value="Aspartic_peptidase_AS"/>
</dbReference>
<dbReference type="AlphaFoldDB" id="A0A8X6LUK8"/>
<keyword evidence="3" id="KW-1185">Reference proteome</keyword>
<dbReference type="GO" id="GO:0004190">
    <property type="term" value="F:aspartic-type endopeptidase activity"/>
    <property type="evidence" value="ECO:0007669"/>
    <property type="project" value="InterPro"/>
</dbReference>
<sequence length="934" mass="106933">MAKGVKILERKLSDIEKQLSGFIAFVDTFVEDDKEVLSFKLSQFDRLNAKYESVKEEIFTSLSDGEFQNFDGKITTCNEHIEKLEVRLKSLNLKYSKNNNETGSNAVSNVIKPCFRLPELSLPQFNGDIETWFIFKEQFKEIIENCGLNDKQKLQYLQSCLIGIAKHVQTVDDTYDSLFLALELRFENKRLIINKHINALLMLKYEKFRGDSNVELRNLVDTCTKHLRALKLLKIEHNTFSELLLIQLVMQVLDTETKRLFEMTLESTDIPKWDDFLAFLNKRCLFLENLPSAGTKDKQNFKDSPRHKSFILHTDANVDKNCKLCSLNNDLYNCDKFKNMPVRERYNIVKSLNLCLKCLKPNHKVSQCRSKHICFCKKNHNQLLHFVNVKNQEMQNFESSQPDTRRQDDVIEPICFQNSSIKNNQNKTDRNSFDFPSAQSNIVQGQVSGVNMSISASQKHKNDIILSTCIIYVENSVGEKVPLRVLADSGSQVSLLSSSTADFLNLRKLKTDMSVSGLGGSNVNIKSKIKGVISNGSGSYKRVVDFHVVPKITNKIHVNSFDISHIVFPSNVHLADPTFNTSNSIDALLSADIFFDILKDGKYKLDNGNLILQNTEFGYIISGNTSRFSSGSLHRGLITKDFETLNDTLKSFWEIEEIVPTKFVSDKLKKCDEHFLKTMARDTNGRFCVEMPMKDNDIELGQSKSTAIRRLELLKDVPTENKEFLFNENDELVKTLGLSWRPREDTFMYQMNLQEVPVTITKRTVLSFISKLYDPLGLLQPIIIKAKMMIQKIWLLKIDWDQNLPREEIENFQRYVAELHQLKDLKIPRCILLKDSVTVQLIGFADASAQAYGACLYDLTAQLVVHVAIEINNSLYNTVAEEPENAAFKIAHTNVTQQLRLLSNHNELSAVCKKYFPLHAKYLTQLGINTFICP</sequence>
<proteinExistence type="predicted"/>
<dbReference type="PANTHER" id="PTHR47331:SF5">
    <property type="entry name" value="RIBONUCLEASE H"/>
    <property type="match status" value="1"/>
</dbReference>
<dbReference type="InterPro" id="IPR005312">
    <property type="entry name" value="DUF1759"/>
</dbReference>
<evidence type="ECO:0000313" key="2">
    <source>
        <dbReference type="EMBL" id="GFR21232.1"/>
    </source>
</evidence>
<dbReference type="OrthoDB" id="7444419at2759"/>
<reference evidence="2" key="1">
    <citation type="submission" date="2020-07" db="EMBL/GenBank/DDBJ databases">
        <title>Multicomponent nature underlies the extraordinary mechanical properties of spider dragline silk.</title>
        <authorList>
            <person name="Kono N."/>
            <person name="Nakamura H."/>
            <person name="Mori M."/>
            <person name="Yoshida Y."/>
            <person name="Ohtoshi R."/>
            <person name="Malay A.D."/>
            <person name="Moran D.A.P."/>
            <person name="Tomita M."/>
            <person name="Numata K."/>
            <person name="Arakawa K."/>
        </authorList>
    </citation>
    <scope>NUCLEOTIDE SEQUENCE</scope>
</reference>
<dbReference type="EMBL" id="BMAO01018124">
    <property type="protein sequence ID" value="GFR21232.1"/>
    <property type="molecule type" value="Genomic_DNA"/>
</dbReference>
<comment type="caution">
    <text evidence="2">The sequence shown here is derived from an EMBL/GenBank/DDBJ whole genome shotgun (WGS) entry which is preliminary data.</text>
</comment>
<organism evidence="2 3">
    <name type="scientific">Trichonephila clavata</name>
    <name type="common">Joro spider</name>
    <name type="synonym">Nephila clavata</name>
    <dbReference type="NCBI Taxonomy" id="2740835"/>
    <lineage>
        <taxon>Eukaryota</taxon>
        <taxon>Metazoa</taxon>
        <taxon>Ecdysozoa</taxon>
        <taxon>Arthropoda</taxon>
        <taxon>Chelicerata</taxon>
        <taxon>Arachnida</taxon>
        <taxon>Araneae</taxon>
        <taxon>Araneomorphae</taxon>
        <taxon>Entelegynae</taxon>
        <taxon>Araneoidea</taxon>
        <taxon>Nephilidae</taxon>
        <taxon>Trichonephila</taxon>
    </lineage>
</organism>
<dbReference type="PANTHER" id="PTHR47331">
    <property type="entry name" value="PHD-TYPE DOMAIN-CONTAINING PROTEIN"/>
    <property type="match status" value="1"/>
</dbReference>
<evidence type="ECO:0000313" key="3">
    <source>
        <dbReference type="Proteomes" id="UP000887116"/>
    </source>
</evidence>
<dbReference type="CDD" id="cd00303">
    <property type="entry name" value="retropepsin_like"/>
    <property type="match status" value="1"/>
</dbReference>
<keyword evidence="1" id="KW-0175">Coiled coil</keyword>
<dbReference type="PROSITE" id="PS00141">
    <property type="entry name" value="ASP_PROTEASE"/>
    <property type="match status" value="1"/>
</dbReference>
<dbReference type="InterPro" id="IPR021109">
    <property type="entry name" value="Peptidase_aspartic_dom_sf"/>
</dbReference>
<dbReference type="Pfam" id="PF03564">
    <property type="entry name" value="DUF1759"/>
    <property type="match status" value="1"/>
</dbReference>
<dbReference type="Proteomes" id="UP000887116">
    <property type="component" value="Unassembled WGS sequence"/>
</dbReference>
<evidence type="ECO:0000256" key="1">
    <source>
        <dbReference type="SAM" id="Coils"/>
    </source>
</evidence>
<gene>
    <name evidence="2" type="primary">AVEN_32190_1</name>
    <name evidence="2" type="ORF">TNCT_660221</name>
</gene>
<accession>A0A8X6LUK8</accession>
<protein>
    <submittedName>
        <fullName evidence="2">Integrase catalytic domain-containing protein</fullName>
    </submittedName>
</protein>
<dbReference type="GO" id="GO:0006508">
    <property type="term" value="P:proteolysis"/>
    <property type="evidence" value="ECO:0007669"/>
    <property type="project" value="InterPro"/>
</dbReference>
<dbReference type="Pfam" id="PF05380">
    <property type="entry name" value="Peptidase_A17"/>
    <property type="match status" value="1"/>
</dbReference>
<dbReference type="InterPro" id="IPR008042">
    <property type="entry name" value="Retrotrans_Pao"/>
</dbReference>